<feature type="region of interest" description="Disordered" evidence="1">
    <location>
        <begin position="1"/>
        <end position="111"/>
    </location>
</feature>
<evidence type="ECO:0000313" key="3">
    <source>
        <dbReference type="Proteomes" id="UP000238312"/>
    </source>
</evidence>
<feature type="region of interest" description="Disordered" evidence="1">
    <location>
        <begin position="201"/>
        <end position="252"/>
    </location>
</feature>
<protein>
    <submittedName>
        <fullName evidence="2">Uncharacterized protein</fullName>
    </submittedName>
</protein>
<organism evidence="2 3">
    <name type="scientific">Nonomuraea fuscirosea</name>
    <dbReference type="NCBI Taxonomy" id="1291556"/>
    <lineage>
        <taxon>Bacteria</taxon>
        <taxon>Bacillati</taxon>
        <taxon>Actinomycetota</taxon>
        <taxon>Actinomycetes</taxon>
        <taxon>Streptosporangiales</taxon>
        <taxon>Streptosporangiaceae</taxon>
        <taxon>Nonomuraea</taxon>
    </lineage>
</organism>
<dbReference type="AlphaFoldDB" id="A0A2T0N384"/>
<comment type="caution">
    <text evidence="2">The sequence shown here is derived from an EMBL/GenBank/DDBJ whole genome shotgun (WGS) entry which is preliminary data.</text>
</comment>
<evidence type="ECO:0000256" key="1">
    <source>
        <dbReference type="SAM" id="MobiDB-lite"/>
    </source>
</evidence>
<keyword evidence="3" id="KW-1185">Reference proteome</keyword>
<feature type="compositionally biased region" description="Pro residues" evidence="1">
    <location>
        <begin position="79"/>
        <end position="88"/>
    </location>
</feature>
<evidence type="ECO:0000313" key="2">
    <source>
        <dbReference type="EMBL" id="PRX66641.1"/>
    </source>
</evidence>
<dbReference type="Proteomes" id="UP000238312">
    <property type="component" value="Unassembled WGS sequence"/>
</dbReference>
<name>A0A2T0N384_9ACTN</name>
<gene>
    <name evidence="2" type="ORF">B0I32_10581</name>
</gene>
<accession>A0A2T0N384</accession>
<feature type="compositionally biased region" description="Low complexity" evidence="1">
    <location>
        <begin position="229"/>
        <end position="252"/>
    </location>
</feature>
<sequence>MILGPLNPHRRKAPQPPHAPATHYSTPAHSTTALSPPQTMARSPLCRSHSPQSPSSEHHGRSAFSHRTTVPQPARGSPSPAPRHPSPQHPLSRPPQDGHSPTFRPPATHSHRSTFIDMQPHVFTRHRHAASSSASGAYATPPSAPWCRHRPRPLHHGHMPPSPSIWAMDAHRPGRTSWSGARGQLSVPPWAKMPIRRRNLEKGHPACRPGRAARHAIRGKPPSVPPEQGGLACRPGRAARRAVPAKAGWHAP</sequence>
<feature type="compositionally biased region" description="Polar residues" evidence="1">
    <location>
        <begin position="23"/>
        <end position="41"/>
    </location>
</feature>
<proteinExistence type="predicted"/>
<dbReference type="EMBL" id="PVNG01000005">
    <property type="protein sequence ID" value="PRX66641.1"/>
    <property type="molecule type" value="Genomic_DNA"/>
</dbReference>
<reference evidence="2 3" key="1">
    <citation type="submission" date="2018-03" db="EMBL/GenBank/DDBJ databases">
        <title>Genomic Encyclopedia of Type Strains, Phase III (KMG-III): the genomes of soil and plant-associated and newly described type strains.</title>
        <authorList>
            <person name="Whitman W."/>
        </authorList>
    </citation>
    <scope>NUCLEOTIDE SEQUENCE [LARGE SCALE GENOMIC DNA]</scope>
    <source>
        <strain evidence="2 3">CGMCC 4.7104</strain>
    </source>
</reference>